<protein>
    <submittedName>
        <fullName evidence="1">Uncharacterized protein</fullName>
    </submittedName>
</protein>
<gene>
    <name evidence="1" type="ORF">XH91_28130</name>
</gene>
<organism evidence="1 2">
    <name type="scientific">Bradyrhizobium guangzhouense</name>
    <dbReference type="NCBI Taxonomy" id="1325095"/>
    <lineage>
        <taxon>Bacteria</taxon>
        <taxon>Pseudomonadati</taxon>
        <taxon>Pseudomonadota</taxon>
        <taxon>Alphaproteobacteria</taxon>
        <taxon>Hyphomicrobiales</taxon>
        <taxon>Nitrobacteraceae</taxon>
        <taxon>Bradyrhizobium</taxon>
    </lineage>
</organism>
<evidence type="ECO:0000313" key="2">
    <source>
        <dbReference type="Proteomes" id="UP000288972"/>
    </source>
</evidence>
<accession>A0AAE5X4R2</accession>
<dbReference type="EMBL" id="CP030053">
    <property type="protein sequence ID" value="QAU48842.1"/>
    <property type="molecule type" value="Genomic_DNA"/>
</dbReference>
<sequence>MANVHDWRVELIEAHSALFQPPKGHPERASGYPWCEQGWQGLLERMCSRIEAALRHGERIHFSQVKEKFGELRVYWRGEVSPETADRIMHAISLARARSACTCEECGDEGRLYNKSGFYMTRCSQHAQGVEVPAEPGRENVHLVRRNWGTSNVYYAHYDRERDTLTELPPPSPKQEG</sequence>
<name>A0AAE5X4R2_9BRAD</name>
<dbReference type="RefSeq" id="WP_128953599.1">
    <property type="nucleotide sequence ID" value="NZ_CP030053.1"/>
</dbReference>
<proteinExistence type="predicted"/>
<dbReference type="KEGG" id="bgz:XH91_28130"/>
<dbReference type="AlphaFoldDB" id="A0AAE5X4R2"/>
<dbReference type="Proteomes" id="UP000288972">
    <property type="component" value="Chromosome"/>
</dbReference>
<evidence type="ECO:0000313" key="1">
    <source>
        <dbReference type="EMBL" id="QAU48842.1"/>
    </source>
</evidence>
<reference evidence="1 2" key="1">
    <citation type="submission" date="2018-06" db="EMBL/GenBank/DDBJ databases">
        <title>Comparative genomics of rhizobia nodulating Arachis hypogaea in China.</title>
        <authorList>
            <person name="Li Y."/>
        </authorList>
    </citation>
    <scope>NUCLEOTIDE SEQUENCE [LARGE SCALE GENOMIC DNA]</scope>
    <source>
        <strain evidence="1 2">CCBAU 51670</strain>
    </source>
</reference>